<keyword evidence="4" id="KW-1185">Reference proteome</keyword>
<dbReference type="AlphaFoldDB" id="A0A834XV05"/>
<accession>A0A834XV05</accession>
<evidence type="ECO:0000313" key="3">
    <source>
        <dbReference type="EMBL" id="KAF7992661.1"/>
    </source>
</evidence>
<dbReference type="Proteomes" id="UP000639338">
    <property type="component" value="Unassembled WGS sequence"/>
</dbReference>
<dbReference type="InterPro" id="IPR039932">
    <property type="entry name" value="Spink4-like"/>
</dbReference>
<protein>
    <recommendedName>
        <fullName evidence="2">Kazal-like domain-containing protein</fullName>
    </recommendedName>
</protein>
<dbReference type="Pfam" id="PF00050">
    <property type="entry name" value="Kazal_1"/>
    <property type="match status" value="1"/>
</dbReference>
<sequence>MIKNKIILSLFGVFVISNFIPVESRPQIFDDDDIFIADGFSFDGPADGPRTPIDTFQPTNRPVIPTQRPVTQKPTTVTTTTASPEFTSCTRSCLTTQEYNPVCGNDAIMYNNPGLLGCAKKCGKNVEIQNFGRCVSNPRT</sequence>
<dbReference type="InterPro" id="IPR002350">
    <property type="entry name" value="Kazal_dom"/>
</dbReference>
<reference evidence="3 4" key="1">
    <citation type="submission" date="2020-08" db="EMBL/GenBank/DDBJ databases">
        <title>Aphidius gifuensis genome sequencing and assembly.</title>
        <authorList>
            <person name="Du Z."/>
        </authorList>
    </citation>
    <scope>NUCLEOTIDE SEQUENCE [LARGE SCALE GENOMIC DNA]</scope>
    <source>
        <strain evidence="3">YNYX2018</strain>
        <tissue evidence="3">Adults</tissue>
    </source>
</reference>
<gene>
    <name evidence="3" type="ORF">HCN44_005005</name>
</gene>
<dbReference type="SUPFAM" id="SSF100895">
    <property type="entry name" value="Kazal-type serine protease inhibitors"/>
    <property type="match status" value="1"/>
</dbReference>
<name>A0A834XV05_APHGI</name>
<proteinExistence type="predicted"/>
<dbReference type="InterPro" id="IPR036058">
    <property type="entry name" value="Kazal_dom_sf"/>
</dbReference>
<evidence type="ECO:0000313" key="4">
    <source>
        <dbReference type="Proteomes" id="UP000639338"/>
    </source>
</evidence>
<dbReference type="GO" id="GO:0004867">
    <property type="term" value="F:serine-type endopeptidase inhibitor activity"/>
    <property type="evidence" value="ECO:0007669"/>
    <property type="project" value="InterPro"/>
</dbReference>
<dbReference type="PROSITE" id="PS51465">
    <property type="entry name" value="KAZAL_2"/>
    <property type="match status" value="1"/>
</dbReference>
<feature type="domain" description="Kazal-like" evidence="2">
    <location>
        <begin position="83"/>
        <end position="136"/>
    </location>
</feature>
<feature type="signal peptide" evidence="1">
    <location>
        <begin position="1"/>
        <end position="24"/>
    </location>
</feature>
<dbReference type="EMBL" id="JACMRX010000003">
    <property type="protein sequence ID" value="KAF7992661.1"/>
    <property type="molecule type" value="Genomic_DNA"/>
</dbReference>
<dbReference type="OrthoDB" id="126772at2759"/>
<dbReference type="PANTHER" id="PTHR21179:SF1">
    <property type="entry name" value="KAZ1-TYPE SERINE PROTEASE INHIBITOR-LIKE PROTEIN TYPE EPSILON-RELATED"/>
    <property type="match status" value="1"/>
</dbReference>
<dbReference type="PANTHER" id="PTHR21179">
    <property type="entry name" value="SERINE-TYPE ENDOPEPTIDASE INHIBITOR"/>
    <property type="match status" value="1"/>
</dbReference>
<comment type="caution">
    <text evidence="3">The sequence shown here is derived from an EMBL/GenBank/DDBJ whole genome shotgun (WGS) entry which is preliminary data.</text>
</comment>
<keyword evidence="1" id="KW-0732">Signal</keyword>
<dbReference type="Gene3D" id="3.30.60.30">
    <property type="match status" value="1"/>
</dbReference>
<organism evidence="3 4">
    <name type="scientific">Aphidius gifuensis</name>
    <name type="common">Parasitoid wasp</name>
    <dbReference type="NCBI Taxonomy" id="684658"/>
    <lineage>
        <taxon>Eukaryota</taxon>
        <taxon>Metazoa</taxon>
        <taxon>Ecdysozoa</taxon>
        <taxon>Arthropoda</taxon>
        <taxon>Hexapoda</taxon>
        <taxon>Insecta</taxon>
        <taxon>Pterygota</taxon>
        <taxon>Neoptera</taxon>
        <taxon>Endopterygota</taxon>
        <taxon>Hymenoptera</taxon>
        <taxon>Apocrita</taxon>
        <taxon>Ichneumonoidea</taxon>
        <taxon>Braconidae</taxon>
        <taxon>Aphidiinae</taxon>
        <taxon>Aphidius</taxon>
    </lineage>
</organism>
<evidence type="ECO:0000256" key="1">
    <source>
        <dbReference type="SAM" id="SignalP"/>
    </source>
</evidence>
<evidence type="ECO:0000259" key="2">
    <source>
        <dbReference type="PROSITE" id="PS51465"/>
    </source>
</evidence>
<dbReference type="CDD" id="cd00104">
    <property type="entry name" value="KAZAL_FS"/>
    <property type="match status" value="1"/>
</dbReference>
<feature type="chain" id="PRO_5032627992" description="Kazal-like domain-containing protein" evidence="1">
    <location>
        <begin position="25"/>
        <end position="140"/>
    </location>
</feature>